<evidence type="ECO:0000313" key="1">
    <source>
        <dbReference type="EMBL" id="KAL0378759.1"/>
    </source>
</evidence>
<dbReference type="EMBL" id="JACGWJ010000013">
    <property type="protein sequence ID" value="KAL0378759.1"/>
    <property type="molecule type" value="Genomic_DNA"/>
</dbReference>
<proteinExistence type="predicted"/>
<sequence>MAEKFIRKEEMLEMKEDEDTDKGRMLKKQHHTIKLPLGDISKDRWPTHGGNFATYTPLNVTRGRALMAIGRSQTIRWSAPMKEG</sequence>
<accession>A0AAW2RFG9</accession>
<organism evidence="1">
    <name type="scientific">Sesamum radiatum</name>
    <name type="common">Black benniseed</name>
    <dbReference type="NCBI Taxonomy" id="300843"/>
    <lineage>
        <taxon>Eukaryota</taxon>
        <taxon>Viridiplantae</taxon>
        <taxon>Streptophyta</taxon>
        <taxon>Embryophyta</taxon>
        <taxon>Tracheophyta</taxon>
        <taxon>Spermatophyta</taxon>
        <taxon>Magnoliopsida</taxon>
        <taxon>eudicotyledons</taxon>
        <taxon>Gunneridae</taxon>
        <taxon>Pentapetalae</taxon>
        <taxon>asterids</taxon>
        <taxon>lamiids</taxon>
        <taxon>Lamiales</taxon>
        <taxon>Pedaliaceae</taxon>
        <taxon>Sesamum</taxon>
    </lineage>
</organism>
<dbReference type="AlphaFoldDB" id="A0AAW2RFG9"/>
<reference evidence="1" key="1">
    <citation type="submission" date="2020-06" db="EMBL/GenBank/DDBJ databases">
        <authorList>
            <person name="Li T."/>
            <person name="Hu X."/>
            <person name="Zhang T."/>
            <person name="Song X."/>
            <person name="Zhang H."/>
            <person name="Dai N."/>
            <person name="Sheng W."/>
            <person name="Hou X."/>
            <person name="Wei L."/>
        </authorList>
    </citation>
    <scope>NUCLEOTIDE SEQUENCE</scope>
    <source>
        <strain evidence="1">G02</strain>
        <tissue evidence="1">Leaf</tissue>
    </source>
</reference>
<protein>
    <submittedName>
        <fullName evidence="1">Uncharacterized protein</fullName>
    </submittedName>
</protein>
<comment type="caution">
    <text evidence="1">The sequence shown here is derived from an EMBL/GenBank/DDBJ whole genome shotgun (WGS) entry which is preliminary data.</text>
</comment>
<reference evidence="1" key="2">
    <citation type="journal article" date="2024" name="Plant">
        <title>Genomic evolution and insights into agronomic trait innovations of Sesamum species.</title>
        <authorList>
            <person name="Miao H."/>
            <person name="Wang L."/>
            <person name="Qu L."/>
            <person name="Liu H."/>
            <person name="Sun Y."/>
            <person name="Le M."/>
            <person name="Wang Q."/>
            <person name="Wei S."/>
            <person name="Zheng Y."/>
            <person name="Lin W."/>
            <person name="Duan Y."/>
            <person name="Cao H."/>
            <person name="Xiong S."/>
            <person name="Wang X."/>
            <person name="Wei L."/>
            <person name="Li C."/>
            <person name="Ma Q."/>
            <person name="Ju M."/>
            <person name="Zhao R."/>
            <person name="Li G."/>
            <person name="Mu C."/>
            <person name="Tian Q."/>
            <person name="Mei H."/>
            <person name="Zhang T."/>
            <person name="Gao T."/>
            <person name="Zhang H."/>
        </authorList>
    </citation>
    <scope>NUCLEOTIDE SEQUENCE</scope>
    <source>
        <strain evidence="1">G02</strain>
    </source>
</reference>
<gene>
    <name evidence="1" type="ORF">Sradi_3181400</name>
</gene>
<name>A0AAW2RFG9_SESRA</name>